<accession>A0A6P4XGF4</accession>
<dbReference type="OrthoDB" id="6514358at2759"/>
<evidence type="ECO:0000256" key="2">
    <source>
        <dbReference type="PROSITE-ProRule" id="PRU00124"/>
    </source>
</evidence>
<dbReference type="CDD" id="cd00112">
    <property type="entry name" value="LDLa"/>
    <property type="match status" value="1"/>
</dbReference>
<dbReference type="InterPro" id="IPR036055">
    <property type="entry name" value="LDL_receptor-like_sf"/>
</dbReference>
<dbReference type="SUPFAM" id="SSF49854">
    <property type="entry name" value="Spermadhesin, CUB domain"/>
    <property type="match status" value="1"/>
</dbReference>
<dbReference type="PANTHER" id="PTHR24652:SF69">
    <property type="entry name" value="CUB DOMAIN-CONTAINING PROTEIN"/>
    <property type="match status" value="1"/>
</dbReference>
<keyword evidence="7" id="KW-1185">Reference proteome</keyword>
<feature type="domain" description="CUB" evidence="6">
    <location>
        <begin position="31"/>
        <end position="153"/>
    </location>
</feature>
<proteinExistence type="predicted"/>
<evidence type="ECO:0000313" key="8">
    <source>
        <dbReference type="RefSeq" id="XP_019615610.1"/>
    </source>
</evidence>
<keyword evidence="1" id="KW-1015">Disulfide bond</keyword>
<evidence type="ECO:0000256" key="3">
    <source>
        <dbReference type="SAM" id="MobiDB-lite"/>
    </source>
</evidence>
<evidence type="ECO:0000259" key="6">
    <source>
        <dbReference type="PROSITE" id="PS01180"/>
    </source>
</evidence>
<dbReference type="Gene3D" id="4.10.400.10">
    <property type="entry name" value="Low-density Lipoprotein Receptor"/>
    <property type="match status" value="1"/>
</dbReference>
<evidence type="ECO:0000256" key="1">
    <source>
        <dbReference type="ARBA" id="ARBA00023157"/>
    </source>
</evidence>
<dbReference type="SMART" id="SM00192">
    <property type="entry name" value="LDLa"/>
    <property type="match status" value="1"/>
</dbReference>
<feature type="compositionally biased region" description="Polar residues" evidence="3">
    <location>
        <begin position="235"/>
        <end position="251"/>
    </location>
</feature>
<dbReference type="Proteomes" id="UP000515135">
    <property type="component" value="Unplaced"/>
</dbReference>
<dbReference type="PROSITE" id="PS01180">
    <property type="entry name" value="CUB"/>
    <property type="match status" value="1"/>
</dbReference>
<dbReference type="InterPro" id="IPR002172">
    <property type="entry name" value="LDrepeatLR_classA_rpt"/>
</dbReference>
<evidence type="ECO:0000313" key="7">
    <source>
        <dbReference type="Proteomes" id="UP000515135"/>
    </source>
</evidence>
<feature type="chain" id="PRO_5028459551" evidence="5">
    <location>
        <begin position="21"/>
        <end position="286"/>
    </location>
</feature>
<keyword evidence="4" id="KW-0472">Membrane</keyword>
<dbReference type="SMART" id="SM00042">
    <property type="entry name" value="CUB"/>
    <property type="match status" value="1"/>
</dbReference>
<dbReference type="RefSeq" id="XP_019615610.1">
    <property type="nucleotide sequence ID" value="XM_019760051.1"/>
</dbReference>
<sequence length="286" mass="31089">MELPRMHAFLMALVFTCVKAATKDVDMGSHCGPLGNGVDVSDSDAGDLFWDNYPNSEDCMVTLVAAVGKRIFLQFTDIHIEGTSGFYGCSDVLYVKSGSYGGNFYPDSTWETVCGTSHPDFDAHNRHVTLKLISDAHSTGHIRIRYTVYHSAHYDGCDQYTCVYNDRCIDDSLMCDGVNHCGDDSDEEDYYNGGCGVVKHRKMVKIIGIIAGCVGGLILIIAVICICYRRNKRPATTTSGVPMATVPQTANRGPAQVSEGRSYSPPPAYDEVVKSSPPRDSGNAVV</sequence>
<gene>
    <name evidence="8" type="primary">LOC109463304</name>
</gene>
<dbReference type="PANTHER" id="PTHR24652">
    <property type="entry name" value="LOW-DENSITY LIPOPROTEIN RECEPTOR CLASS A DOMAIN-CONTAINING PROTEIN 2"/>
    <property type="match status" value="1"/>
</dbReference>
<feature type="signal peptide" evidence="5">
    <location>
        <begin position="1"/>
        <end position="20"/>
    </location>
</feature>
<feature type="transmembrane region" description="Helical" evidence="4">
    <location>
        <begin position="206"/>
        <end position="228"/>
    </location>
</feature>
<name>A0A6P4XGF4_BRABE</name>
<keyword evidence="4" id="KW-1133">Transmembrane helix</keyword>
<keyword evidence="4" id="KW-0812">Transmembrane</keyword>
<feature type="region of interest" description="Disordered" evidence="3">
    <location>
        <begin position="235"/>
        <end position="286"/>
    </location>
</feature>
<keyword evidence="5" id="KW-0732">Signal</keyword>
<comment type="caution">
    <text evidence="2">Lacks conserved residue(s) required for the propagation of feature annotation.</text>
</comment>
<dbReference type="Pfam" id="PF00431">
    <property type="entry name" value="CUB"/>
    <property type="match status" value="1"/>
</dbReference>
<organism evidence="7 8">
    <name type="scientific">Branchiostoma belcheri</name>
    <name type="common">Amphioxus</name>
    <dbReference type="NCBI Taxonomy" id="7741"/>
    <lineage>
        <taxon>Eukaryota</taxon>
        <taxon>Metazoa</taxon>
        <taxon>Chordata</taxon>
        <taxon>Cephalochordata</taxon>
        <taxon>Leptocardii</taxon>
        <taxon>Amphioxiformes</taxon>
        <taxon>Branchiostomatidae</taxon>
        <taxon>Branchiostoma</taxon>
    </lineage>
</organism>
<dbReference type="KEGG" id="bbel:109463304"/>
<dbReference type="Gene3D" id="2.60.120.290">
    <property type="entry name" value="Spermadhesin, CUB domain"/>
    <property type="match status" value="1"/>
</dbReference>
<dbReference type="PROSITE" id="PS50068">
    <property type="entry name" value="LDLRA_2"/>
    <property type="match status" value="1"/>
</dbReference>
<evidence type="ECO:0000256" key="5">
    <source>
        <dbReference type="SAM" id="SignalP"/>
    </source>
</evidence>
<dbReference type="GeneID" id="109463304"/>
<evidence type="ECO:0000256" key="4">
    <source>
        <dbReference type="SAM" id="Phobius"/>
    </source>
</evidence>
<dbReference type="InterPro" id="IPR035914">
    <property type="entry name" value="Sperma_CUB_dom_sf"/>
</dbReference>
<dbReference type="AlphaFoldDB" id="A0A6P4XGF4"/>
<protein>
    <submittedName>
        <fullName evidence="8">Uncharacterized protein LOC109463304 isoform X1</fullName>
    </submittedName>
</protein>
<reference evidence="8" key="1">
    <citation type="submission" date="2025-08" db="UniProtKB">
        <authorList>
            <consortium name="RefSeq"/>
        </authorList>
    </citation>
    <scope>IDENTIFICATION</scope>
    <source>
        <tissue evidence="8">Gonad</tissue>
    </source>
</reference>
<dbReference type="InterPro" id="IPR000859">
    <property type="entry name" value="CUB_dom"/>
</dbReference>
<dbReference type="CDD" id="cd00041">
    <property type="entry name" value="CUB"/>
    <property type="match status" value="1"/>
</dbReference>
<dbReference type="InterPro" id="IPR042333">
    <property type="entry name" value="LRAD2/Mig-13-like"/>
</dbReference>
<dbReference type="SUPFAM" id="SSF57424">
    <property type="entry name" value="LDL receptor-like module"/>
    <property type="match status" value="1"/>
</dbReference>